<name>A0ABT6GIC1_9PROT</name>
<accession>A0ABT6GIC1</accession>
<proteinExistence type="predicted"/>
<sequence>MLKWKTYSDEIDAQFNVKNAVDQVGASGAQFDAAMNLASIIHRHGYDEAIKKIPKDRLITVAKE</sequence>
<dbReference type="RefSeq" id="WP_278007090.1">
    <property type="nucleotide sequence ID" value="NZ_JARSBO010000022.1"/>
</dbReference>
<organism evidence="1 2">
    <name type="scientific">Thalassospira aquimaris</name>
    <dbReference type="NCBI Taxonomy" id="3037796"/>
    <lineage>
        <taxon>Bacteria</taxon>
        <taxon>Pseudomonadati</taxon>
        <taxon>Pseudomonadota</taxon>
        <taxon>Alphaproteobacteria</taxon>
        <taxon>Rhodospirillales</taxon>
        <taxon>Thalassospiraceae</taxon>
        <taxon>Thalassospira</taxon>
    </lineage>
</organism>
<keyword evidence="2" id="KW-1185">Reference proteome</keyword>
<dbReference type="EMBL" id="JARSBO010000022">
    <property type="protein sequence ID" value="MDG4721842.1"/>
    <property type="molecule type" value="Genomic_DNA"/>
</dbReference>
<gene>
    <name evidence="1" type="ORF">P7680_22795</name>
</gene>
<evidence type="ECO:0000313" key="2">
    <source>
        <dbReference type="Proteomes" id="UP001529180"/>
    </source>
</evidence>
<evidence type="ECO:0000313" key="1">
    <source>
        <dbReference type="EMBL" id="MDG4721842.1"/>
    </source>
</evidence>
<dbReference type="Proteomes" id="UP001529180">
    <property type="component" value="Unassembled WGS sequence"/>
</dbReference>
<protein>
    <submittedName>
        <fullName evidence="1">Uncharacterized protein</fullName>
    </submittedName>
</protein>
<comment type="caution">
    <text evidence="1">The sequence shown here is derived from an EMBL/GenBank/DDBJ whole genome shotgun (WGS) entry which is preliminary data.</text>
</comment>
<reference evidence="1 2" key="1">
    <citation type="submission" date="2023-03" db="EMBL/GenBank/DDBJ databases">
        <title>Strain FZY0004 represents a novel species in the genus Thalassospira isolated from seawater.</title>
        <authorList>
            <person name="Fu Z.-Y."/>
        </authorList>
    </citation>
    <scope>NUCLEOTIDE SEQUENCE [LARGE SCALE GENOMIC DNA]</scope>
    <source>
        <strain evidence="1 2">FZY0004</strain>
    </source>
</reference>